<dbReference type="GO" id="GO:0016757">
    <property type="term" value="F:glycosyltransferase activity"/>
    <property type="evidence" value="ECO:0007669"/>
    <property type="project" value="InterPro"/>
</dbReference>
<dbReference type="EMBL" id="JAMZMM010000142">
    <property type="protein sequence ID" value="MCP2729801.1"/>
    <property type="molecule type" value="Genomic_DNA"/>
</dbReference>
<dbReference type="FunFam" id="3.40.50.2000:FF:000119">
    <property type="entry name" value="Glycosyl transferase group 1"/>
    <property type="match status" value="1"/>
</dbReference>
<dbReference type="AlphaFoldDB" id="A0AAE3GTT0"/>
<comment type="caution">
    <text evidence="3">The sequence shown here is derived from an EMBL/GenBank/DDBJ whole genome shotgun (WGS) entry which is preliminary data.</text>
</comment>
<dbReference type="PANTHER" id="PTHR46401:SF2">
    <property type="entry name" value="GLYCOSYLTRANSFERASE WBBK-RELATED"/>
    <property type="match status" value="1"/>
</dbReference>
<dbReference type="Gene3D" id="3.40.50.2000">
    <property type="entry name" value="Glycogen Phosphorylase B"/>
    <property type="match status" value="2"/>
</dbReference>
<proteinExistence type="predicted"/>
<dbReference type="RefSeq" id="WP_254012577.1">
    <property type="nucleotide sequence ID" value="NZ_JAMZMM010000142.1"/>
</dbReference>
<dbReference type="CDD" id="cd03809">
    <property type="entry name" value="GT4_MtfB-like"/>
    <property type="match status" value="1"/>
</dbReference>
<name>A0AAE3GTT0_9CYAN</name>
<gene>
    <name evidence="3" type="ORF">NJ959_15305</name>
</gene>
<evidence type="ECO:0000256" key="1">
    <source>
        <dbReference type="ARBA" id="ARBA00022679"/>
    </source>
</evidence>
<evidence type="ECO:0000313" key="3">
    <source>
        <dbReference type="EMBL" id="MCP2729801.1"/>
    </source>
</evidence>
<dbReference type="PANTHER" id="PTHR46401">
    <property type="entry name" value="GLYCOSYLTRANSFERASE WBBK-RELATED"/>
    <property type="match status" value="1"/>
</dbReference>
<protein>
    <submittedName>
        <fullName evidence="3">Glycosyltransferase family 4 protein</fullName>
    </submittedName>
</protein>
<dbReference type="Pfam" id="PF00534">
    <property type="entry name" value="Glycos_transf_1"/>
    <property type="match status" value="1"/>
</dbReference>
<evidence type="ECO:0000259" key="2">
    <source>
        <dbReference type="Pfam" id="PF00534"/>
    </source>
</evidence>
<keyword evidence="4" id="KW-1185">Reference proteome</keyword>
<sequence length="445" mass="51036">MKLNSVSSRDNSLSTSELPINIALDISTLGSGYRFGQKAGIFRFSYELSRVLIDAPDCNLSFCSGESLELLIWTKRFLEANPDLSRCPFILHNRLVGSWKNIQKSYQFIEELIDRIHQLGFTRSKRLKETLVTLVKPTNSLLELNDLKDRDIYHSLYHAIPLELKSLSLKKFITIHDLIPILYPQFFIKEVRDKFREIINSLDSDTWIICNSESTKRDLCNYRPDLEPQKIFVTHLAASDSFYPCLDQNIINRIKEKYTIPSVPYILSLSTLEIRKNVPHLICCFLKLVEQEKIEDLHLVLVGRKGWLDNNIYSEISNLDPRLRERIIFTGYVPDEDLAPLYSGSLVFVYPSLYEGFGLPPLEAMQCGTPVITSNTSSLPEVVGNAGIRVAPLDEDSLCHSIWEIYQNDSLRNSLSTKSIEQAAKFSWEKCLQQTISAYRFALVH</sequence>
<dbReference type="InterPro" id="IPR001296">
    <property type="entry name" value="Glyco_trans_1"/>
</dbReference>
<evidence type="ECO:0000313" key="4">
    <source>
        <dbReference type="Proteomes" id="UP001204953"/>
    </source>
</evidence>
<dbReference type="GO" id="GO:0009103">
    <property type="term" value="P:lipopolysaccharide biosynthetic process"/>
    <property type="evidence" value="ECO:0007669"/>
    <property type="project" value="TreeGrafter"/>
</dbReference>
<reference evidence="3" key="1">
    <citation type="submission" date="2022-06" db="EMBL/GenBank/DDBJ databases">
        <title>New cyanobacteria of genus Symplocastrum in benthos of Lake Baikal.</title>
        <authorList>
            <person name="Sorokovikova E."/>
            <person name="Tikhonova I."/>
            <person name="Krasnopeev A."/>
            <person name="Evseev P."/>
            <person name="Gladkikh A."/>
            <person name="Belykh O."/>
        </authorList>
    </citation>
    <scope>NUCLEOTIDE SEQUENCE</scope>
    <source>
        <strain evidence="3">BBK-W-15</strain>
    </source>
</reference>
<dbReference type="Proteomes" id="UP001204953">
    <property type="component" value="Unassembled WGS sequence"/>
</dbReference>
<accession>A0AAE3GTT0</accession>
<feature type="domain" description="Glycosyl transferase family 1" evidence="2">
    <location>
        <begin position="254"/>
        <end position="419"/>
    </location>
</feature>
<keyword evidence="1" id="KW-0808">Transferase</keyword>
<organism evidence="3 4">
    <name type="scientific">Limnofasciculus baicalensis BBK-W-15</name>
    <dbReference type="NCBI Taxonomy" id="2699891"/>
    <lineage>
        <taxon>Bacteria</taxon>
        <taxon>Bacillati</taxon>
        <taxon>Cyanobacteriota</taxon>
        <taxon>Cyanophyceae</taxon>
        <taxon>Coleofasciculales</taxon>
        <taxon>Coleofasciculaceae</taxon>
        <taxon>Limnofasciculus</taxon>
        <taxon>Limnofasciculus baicalensis</taxon>
    </lineage>
</organism>
<dbReference type="SUPFAM" id="SSF53756">
    <property type="entry name" value="UDP-Glycosyltransferase/glycogen phosphorylase"/>
    <property type="match status" value="1"/>
</dbReference>